<dbReference type="EMBL" id="JACHJF010000006">
    <property type="protein sequence ID" value="MBB5119135.1"/>
    <property type="molecule type" value="Genomic_DNA"/>
</dbReference>
<dbReference type="AlphaFoldDB" id="A0A2N8NVW1"/>
<protein>
    <submittedName>
        <fullName evidence="2">Uncharacterized protein</fullName>
    </submittedName>
</protein>
<reference evidence="1 4" key="3">
    <citation type="submission" date="2020-08" db="EMBL/GenBank/DDBJ databases">
        <title>Genomic Encyclopedia of Type Strains, Phase III (KMG-III): the genomes of soil and plant-associated and newly described type strains.</title>
        <authorList>
            <person name="Whitman W."/>
        </authorList>
    </citation>
    <scope>NUCLEOTIDE SEQUENCE [LARGE SCALE GENOMIC DNA]</scope>
    <source>
        <strain evidence="1 4">CECT 3259</strain>
    </source>
</reference>
<reference evidence="2" key="1">
    <citation type="submission" date="2015-07" db="EMBL/GenBank/DDBJ databases">
        <authorList>
            <person name="Noorani M."/>
        </authorList>
    </citation>
    <scope>NUCLEOTIDE SEQUENCE [LARGE SCALE GENOMIC DNA]</scope>
    <source>
        <strain evidence="2">ATCC 27428</strain>
    </source>
</reference>
<dbReference type="OrthoDB" id="4331534at2"/>
<organism evidence="2 3">
    <name type="scientific">Streptomyces eurocidicus</name>
    <name type="common">Streptoverticillium eurocidicus</name>
    <dbReference type="NCBI Taxonomy" id="66423"/>
    <lineage>
        <taxon>Bacteria</taxon>
        <taxon>Bacillati</taxon>
        <taxon>Actinomycetota</taxon>
        <taxon>Actinomycetes</taxon>
        <taxon>Kitasatosporales</taxon>
        <taxon>Streptomycetaceae</taxon>
        <taxon>Streptomyces</taxon>
    </lineage>
</organism>
<evidence type="ECO:0000313" key="1">
    <source>
        <dbReference type="EMBL" id="MBB5119135.1"/>
    </source>
</evidence>
<evidence type="ECO:0000313" key="2">
    <source>
        <dbReference type="EMBL" id="PNE32916.1"/>
    </source>
</evidence>
<dbReference type="EMBL" id="LGUI01000004">
    <property type="protein sequence ID" value="PNE32916.1"/>
    <property type="molecule type" value="Genomic_DNA"/>
</dbReference>
<evidence type="ECO:0000313" key="3">
    <source>
        <dbReference type="Proteomes" id="UP000235945"/>
    </source>
</evidence>
<dbReference type="RefSeq" id="WP_102919015.1">
    <property type="nucleotide sequence ID" value="NZ_JACHJF010000006.1"/>
</dbReference>
<comment type="caution">
    <text evidence="2">The sequence shown here is derived from an EMBL/GenBank/DDBJ whole genome shotgun (WGS) entry which is preliminary data.</text>
</comment>
<accession>A0A2N8NVW1</accession>
<sequence length="140" mass="15130">MKKIVILLAAFGALLMAGVAAFLYLYEPDGSAERSEIVGSWYGSRGARLTFREDGTLTAVGVPAGFSDDHEPVNPFTGEGTWTLEKKPKLGDQEIHLFLGDAAHSTVGTWMEIRGKGARDGLCMPFNADTVKGFTFKRSS</sequence>
<proteinExistence type="predicted"/>
<dbReference type="Proteomes" id="UP000235945">
    <property type="component" value="Unassembled WGS sequence"/>
</dbReference>
<dbReference type="Proteomes" id="UP000528608">
    <property type="component" value="Unassembled WGS sequence"/>
</dbReference>
<gene>
    <name evidence="2" type="ORF">AF335_15500</name>
    <name evidence="1" type="ORF">FHS36_002568</name>
</gene>
<evidence type="ECO:0000313" key="4">
    <source>
        <dbReference type="Proteomes" id="UP000528608"/>
    </source>
</evidence>
<reference evidence="3" key="2">
    <citation type="submission" date="2015-07" db="EMBL/GenBank/DDBJ databases">
        <authorList>
            <person name="Graham D.E."/>
            <person name="Giannone R.J."/>
            <person name="Gulvik C.A."/>
            <person name="Hettich R.L."/>
            <person name="Klingeman D.M."/>
            <person name="Mahan K.M."/>
            <person name="Parry R.J."/>
            <person name="Spain J.C."/>
        </authorList>
    </citation>
    <scope>NUCLEOTIDE SEQUENCE [LARGE SCALE GENOMIC DNA]</scope>
    <source>
        <strain evidence="3">ATCC 27428</strain>
    </source>
</reference>
<name>A0A2N8NVW1_STREU</name>
<keyword evidence="3" id="KW-1185">Reference proteome</keyword>